<evidence type="ECO:0000256" key="1">
    <source>
        <dbReference type="ARBA" id="ARBA00004123"/>
    </source>
</evidence>
<dbReference type="GO" id="GO:0032039">
    <property type="term" value="C:integrator complex"/>
    <property type="evidence" value="ECO:0007669"/>
    <property type="project" value="TreeGrafter"/>
</dbReference>
<dbReference type="Pfam" id="PF02985">
    <property type="entry name" value="HEAT"/>
    <property type="match status" value="1"/>
</dbReference>
<evidence type="ECO:0000313" key="7">
    <source>
        <dbReference type="EMBL" id="JAR93040.1"/>
    </source>
</evidence>
<evidence type="ECO:0000259" key="6">
    <source>
        <dbReference type="Pfam" id="PF25458"/>
    </source>
</evidence>
<feature type="region of interest" description="Disordered" evidence="4">
    <location>
        <begin position="331"/>
        <end position="351"/>
    </location>
</feature>
<evidence type="ECO:0000259" key="5">
    <source>
        <dbReference type="Pfam" id="PF24493"/>
    </source>
</evidence>
<feature type="domain" description="INTS4 8 helical bundle" evidence="5">
    <location>
        <begin position="606"/>
        <end position="804"/>
    </location>
</feature>
<dbReference type="InterPro" id="IPR011989">
    <property type="entry name" value="ARM-like"/>
</dbReference>
<dbReference type="Pfam" id="PF25458">
    <property type="entry name" value="INTS4_C"/>
    <property type="match status" value="1"/>
</dbReference>
<dbReference type="PANTHER" id="PTHR20938:SF0">
    <property type="entry name" value="INTEGRATOR COMPLEX SUBUNIT 4"/>
    <property type="match status" value="1"/>
</dbReference>
<accession>A0A147BQL0</accession>
<reference evidence="7" key="1">
    <citation type="journal article" date="2018" name="PLoS Negl. Trop. Dis.">
        <title>Sialome diversity of ticks revealed by RNAseq of single tick salivary glands.</title>
        <authorList>
            <person name="Perner J."/>
            <person name="Kropackova S."/>
            <person name="Kopacek P."/>
            <person name="Ribeiro J.M."/>
        </authorList>
    </citation>
    <scope>NUCLEOTIDE SEQUENCE</scope>
    <source>
        <strain evidence="7">Siblings of single egg batch collected in Ceske Budejovice</strain>
        <tissue evidence="7">Salivary glands</tissue>
    </source>
</reference>
<keyword evidence="3" id="KW-0539">Nucleus</keyword>
<dbReference type="GO" id="GO:0016180">
    <property type="term" value="P:snRNA processing"/>
    <property type="evidence" value="ECO:0007669"/>
    <property type="project" value="TreeGrafter"/>
</dbReference>
<dbReference type="Pfam" id="PF24493">
    <property type="entry name" value="INTS4_8HBD"/>
    <property type="match status" value="1"/>
</dbReference>
<dbReference type="EMBL" id="GEGO01002364">
    <property type="protein sequence ID" value="JAR93040.1"/>
    <property type="molecule type" value="Transcribed_RNA"/>
</dbReference>
<dbReference type="PANTHER" id="PTHR20938">
    <property type="entry name" value="INTEGRATOR COMPLEX SUBUNIT 4"/>
    <property type="match status" value="1"/>
</dbReference>
<evidence type="ECO:0000256" key="4">
    <source>
        <dbReference type="SAM" id="MobiDB-lite"/>
    </source>
</evidence>
<dbReference type="InterPro" id="IPR056235">
    <property type="entry name" value="INTS4_8HBD"/>
</dbReference>
<evidence type="ECO:0000256" key="2">
    <source>
        <dbReference type="ARBA" id="ARBA00022737"/>
    </source>
</evidence>
<sequence>MAALLKKRALAEFSQVLQEEPPKPLKKLCISKKPAPQKTIDVAEVLKSGSSTDVIMMLIQLTEAVPTQPEEVLGVYRCLLERFPAEKESTARAKLAAVAGQLVRGGALDPGLALDDLAALLRSETSHGVLAALVDALHAVGLQAPGDRRLRHRAVQLARQTLSDSNHRVKCKCLRLLSDLLPTDERPEATSGLLSTLSDFSNNQDPRVRTEAFCAMLRLHSRGLKLDLSLYEHVTSALDDDYESVRIAALKLLEVLSHIYSDHLVRVRNSQEQIRLADDAFAKICQMIGDLSMNVRIEAASLMGTMDHVSSHFLEQTLDKKLMSNLRRKRSAHERQKESYESGEWSSGQKWADDAPREELDAQSVSLMGSGACGAFVHGLEDEFLEVRLATLDSLCKLALKFHSFAAQSLDFIVDMFNDEIEEVRLKAIQCLGRISNQIVLREDQLETILAVLEDFSMDIREALHEVLGGCCLSTKEGLKACVDNLLENLKRYPQDKRSLWRCLRLLGTKHPYLVLPLVPELLGIHPYFDLPEPDVEDPAYISTLILVFNAAAGCPTMMPLFEEHTLRHYSYLKDSFPSLVPQLTLPNQQSQAVDASSPSLAQSHAFLHQVLERVSAAELKQSVARQNWLETAIRDLRRLSEIEPRLTAAADCAGLYVRCQLLLAKILSNKSWLNFSAASPLQSNALKSLLEQLLQQTLSLNHQFLGLERQEEAALRQLRLRALALQLVVVIRGSNSSALGLCEAFLDQVELLQAFLEQHSLEPDPFTTAMLRDMDALEEPKPGSVARVLQPLLQAHACPTLRLCCPRGGGTGLERIKQTRATLYEPAGETDLPHKFTAGLVLAITLDAEIDNVWDIGNVRVKVKYPDKQVQLILPRLADFRQLEDFKYRLYTSVLLSHSVWSEALHVEVGLVLDFADTDAAQSKGSQKTGLGLRLEDHTIELCRPVKVFVAPKPIKKGL</sequence>
<dbReference type="InterPro" id="IPR057412">
    <property type="entry name" value="INTS4_C"/>
</dbReference>
<dbReference type="Gene3D" id="1.25.10.10">
    <property type="entry name" value="Leucine-rich Repeat Variant"/>
    <property type="match status" value="2"/>
</dbReference>
<proteinExistence type="predicted"/>
<feature type="domain" description="Integrator complex subunit 4/Protein SIEL C-terminal Ig-like" evidence="6">
    <location>
        <begin position="823"/>
        <end position="955"/>
    </location>
</feature>
<keyword evidence="2" id="KW-0677">Repeat</keyword>
<protein>
    <submittedName>
        <fullName evidence="7">Uncharacterized protein</fullName>
    </submittedName>
</protein>
<dbReference type="SUPFAM" id="SSF48371">
    <property type="entry name" value="ARM repeat"/>
    <property type="match status" value="1"/>
</dbReference>
<comment type="subcellular location">
    <subcellularLocation>
        <location evidence="1">Nucleus</location>
    </subcellularLocation>
</comment>
<dbReference type="InterPro" id="IPR000357">
    <property type="entry name" value="HEAT"/>
</dbReference>
<name>A0A147BQL0_IXORI</name>
<evidence type="ECO:0000256" key="3">
    <source>
        <dbReference type="ARBA" id="ARBA00023242"/>
    </source>
</evidence>
<dbReference type="InterPro" id="IPR016024">
    <property type="entry name" value="ARM-type_fold"/>
</dbReference>
<organism evidence="7">
    <name type="scientific">Ixodes ricinus</name>
    <name type="common">Common tick</name>
    <name type="synonym">Acarus ricinus</name>
    <dbReference type="NCBI Taxonomy" id="34613"/>
    <lineage>
        <taxon>Eukaryota</taxon>
        <taxon>Metazoa</taxon>
        <taxon>Ecdysozoa</taxon>
        <taxon>Arthropoda</taxon>
        <taxon>Chelicerata</taxon>
        <taxon>Arachnida</taxon>
        <taxon>Acari</taxon>
        <taxon>Parasitiformes</taxon>
        <taxon>Ixodida</taxon>
        <taxon>Ixodoidea</taxon>
        <taxon>Ixodidae</taxon>
        <taxon>Ixodinae</taxon>
        <taxon>Ixodes</taxon>
    </lineage>
</organism>
<dbReference type="AlphaFoldDB" id="A0A147BQL0"/>